<evidence type="ECO:0000313" key="8">
    <source>
        <dbReference type="Proteomes" id="UP000275267"/>
    </source>
</evidence>
<dbReference type="GO" id="GO:0005634">
    <property type="term" value="C:nucleus"/>
    <property type="evidence" value="ECO:0007669"/>
    <property type="project" value="UniProtKB-SubCell"/>
</dbReference>
<keyword evidence="8" id="KW-1185">Reference proteome</keyword>
<dbReference type="PANTHER" id="PTHR16223:SF330">
    <property type="entry name" value="OS03G0205300 PROTEIN"/>
    <property type="match status" value="1"/>
</dbReference>
<dbReference type="SUPFAM" id="SSF47459">
    <property type="entry name" value="HLH, helix-loop-helix DNA-binding domain"/>
    <property type="match status" value="1"/>
</dbReference>
<dbReference type="InterPro" id="IPR011598">
    <property type="entry name" value="bHLH_dom"/>
</dbReference>
<evidence type="ECO:0000256" key="4">
    <source>
        <dbReference type="ARBA" id="ARBA00023163"/>
    </source>
</evidence>
<dbReference type="Gene3D" id="4.10.280.10">
    <property type="entry name" value="Helix-loop-helix DNA-binding domain"/>
    <property type="match status" value="1"/>
</dbReference>
<proteinExistence type="inferred from homology"/>
<comment type="similarity">
    <text evidence="2">Belongs to the bHLH protein family.</text>
</comment>
<dbReference type="Pfam" id="PF00010">
    <property type="entry name" value="HLH"/>
    <property type="match status" value="1"/>
</dbReference>
<dbReference type="PANTHER" id="PTHR16223">
    <property type="entry name" value="TRANSCRIPTION FACTOR BHLH83-RELATED"/>
    <property type="match status" value="1"/>
</dbReference>
<dbReference type="OrthoDB" id="651283at2759"/>
<comment type="subcellular location">
    <subcellularLocation>
        <location evidence="1">Nucleus</location>
    </subcellularLocation>
</comment>
<protein>
    <submittedName>
        <fullName evidence="7">Transcription factor bHLH54-like</fullName>
    </submittedName>
</protein>
<keyword evidence="4" id="KW-0804">Transcription</keyword>
<dbReference type="InterPro" id="IPR045843">
    <property type="entry name" value="IND-like"/>
</dbReference>
<dbReference type="GO" id="GO:0046983">
    <property type="term" value="F:protein dimerization activity"/>
    <property type="evidence" value="ECO:0007669"/>
    <property type="project" value="InterPro"/>
</dbReference>
<keyword evidence="5" id="KW-0539">Nucleus</keyword>
<dbReference type="AlphaFoldDB" id="A0A3L6R8F1"/>
<evidence type="ECO:0000313" key="7">
    <source>
        <dbReference type="EMBL" id="RLM99118.1"/>
    </source>
</evidence>
<dbReference type="GO" id="GO:0000978">
    <property type="term" value="F:RNA polymerase II cis-regulatory region sequence-specific DNA binding"/>
    <property type="evidence" value="ECO:0007669"/>
    <property type="project" value="TreeGrafter"/>
</dbReference>
<organism evidence="7 8">
    <name type="scientific">Panicum miliaceum</name>
    <name type="common">Proso millet</name>
    <name type="synonym">Broomcorn millet</name>
    <dbReference type="NCBI Taxonomy" id="4540"/>
    <lineage>
        <taxon>Eukaryota</taxon>
        <taxon>Viridiplantae</taxon>
        <taxon>Streptophyta</taxon>
        <taxon>Embryophyta</taxon>
        <taxon>Tracheophyta</taxon>
        <taxon>Spermatophyta</taxon>
        <taxon>Magnoliopsida</taxon>
        <taxon>Liliopsida</taxon>
        <taxon>Poales</taxon>
        <taxon>Poaceae</taxon>
        <taxon>PACMAD clade</taxon>
        <taxon>Panicoideae</taxon>
        <taxon>Panicodae</taxon>
        <taxon>Paniceae</taxon>
        <taxon>Panicinae</taxon>
        <taxon>Panicum</taxon>
        <taxon>Panicum sect. Panicum</taxon>
    </lineage>
</organism>
<evidence type="ECO:0000256" key="3">
    <source>
        <dbReference type="ARBA" id="ARBA00023015"/>
    </source>
</evidence>
<evidence type="ECO:0000256" key="5">
    <source>
        <dbReference type="ARBA" id="ARBA00023242"/>
    </source>
</evidence>
<feature type="domain" description="BHLH" evidence="6">
    <location>
        <begin position="116"/>
        <end position="165"/>
    </location>
</feature>
<keyword evidence="3" id="KW-0805">Transcription regulation</keyword>
<dbReference type="GO" id="GO:0000981">
    <property type="term" value="F:DNA-binding transcription factor activity, RNA polymerase II-specific"/>
    <property type="evidence" value="ECO:0007669"/>
    <property type="project" value="TreeGrafter"/>
</dbReference>
<dbReference type="EMBL" id="PQIB02000009">
    <property type="protein sequence ID" value="RLM99118.1"/>
    <property type="molecule type" value="Genomic_DNA"/>
</dbReference>
<evidence type="ECO:0000256" key="2">
    <source>
        <dbReference type="ARBA" id="ARBA00005510"/>
    </source>
</evidence>
<comment type="caution">
    <text evidence="7">The sequence shown here is derived from an EMBL/GenBank/DDBJ whole genome shotgun (WGS) entry which is preliminary data.</text>
</comment>
<dbReference type="InterPro" id="IPR036638">
    <property type="entry name" value="HLH_DNA-bd_sf"/>
</dbReference>
<accession>A0A3L6R8F1</accession>
<gene>
    <name evidence="7" type="ORF">C2845_PM06G29720</name>
</gene>
<sequence length="201" mass="22343">MEAECASYWRSVDAICEESEMIAHLQSLLWSSSDVDLVPSSNVSYSLPGGSPFCINNNENSALVSSSNPHEDVDTLALTHGEKVGSKRKAETYGEEPWRGRARCSLGKLRPASYLIQCHDLATAAIVMGKRINARLRILQDLIPNGKKVDISTMLDETVQYVKFLHMQIKLLSSDELWMYAPLAYDSVNMGMRLNSSSVQE</sequence>
<dbReference type="PROSITE" id="PS50888">
    <property type="entry name" value="BHLH"/>
    <property type="match status" value="1"/>
</dbReference>
<evidence type="ECO:0000256" key="1">
    <source>
        <dbReference type="ARBA" id="ARBA00004123"/>
    </source>
</evidence>
<reference evidence="8" key="1">
    <citation type="journal article" date="2019" name="Nat. Commun.">
        <title>The genome of broomcorn millet.</title>
        <authorList>
            <person name="Zou C."/>
            <person name="Miki D."/>
            <person name="Li D."/>
            <person name="Tang Q."/>
            <person name="Xiao L."/>
            <person name="Rajput S."/>
            <person name="Deng P."/>
            <person name="Jia W."/>
            <person name="Huang R."/>
            <person name="Zhang M."/>
            <person name="Sun Y."/>
            <person name="Hu J."/>
            <person name="Fu X."/>
            <person name="Schnable P.S."/>
            <person name="Li F."/>
            <person name="Zhang H."/>
            <person name="Feng B."/>
            <person name="Zhu X."/>
            <person name="Liu R."/>
            <person name="Schnable J.C."/>
            <person name="Zhu J.-K."/>
            <person name="Zhang H."/>
        </authorList>
    </citation>
    <scope>NUCLEOTIDE SEQUENCE [LARGE SCALE GENOMIC DNA]</scope>
</reference>
<dbReference type="STRING" id="4540.A0A3L6R8F1"/>
<dbReference type="Proteomes" id="UP000275267">
    <property type="component" value="Unassembled WGS sequence"/>
</dbReference>
<name>A0A3L6R8F1_PANMI</name>
<evidence type="ECO:0000259" key="6">
    <source>
        <dbReference type="PROSITE" id="PS50888"/>
    </source>
</evidence>